<name>A0A8S5LBV0_9CAUD</name>
<evidence type="ECO:0000313" key="1">
    <source>
        <dbReference type="EMBL" id="DAD67408.1"/>
    </source>
</evidence>
<protein>
    <submittedName>
        <fullName evidence="1">Uncharacterized protein</fullName>
    </submittedName>
</protein>
<dbReference type="EMBL" id="BK014676">
    <property type="protein sequence ID" value="DAD67408.1"/>
    <property type="molecule type" value="Genomic_DNA"/>
</dbReference>
<proteinExistence type="predicted"/>
<accession>A0A8S5LBV0</accession>
<organism evidence="1">
    <name type="scientific">Siphoviridae sp. ctt5z12</name>
    <dbReference type="NCBI Taxonomy" id="2823604"/>
    <lineage>
        <taxon>Viruses</taxon>
        <taxon>Duplodnaviria</taxon>
        <taxon>Heunggongvirae</taxon>
        <taxon>Uroviricota</taxon>
        <taxon>Caudoviricetes</taxon>
    </lineage>
</organism>
<sequence>MLRRKKVVLPSRAAEILRKVKESAQAALNAKTMTYKDRRLRGIISRIGKP</sequence>
<reference evidence="1" key="1">
    <citation type="journal article" date="2021" name="Proc. Natl. Acad. Sci. U.S.A.">
        <title>A Catalog of Tens of Thousands of Viruses from Human Metagenomes Reveals Hidden Associations with Chronic Diseases.</title>
        <authorList>
            <person name="Tisza M.J."/>
            <person name="Buck C.B."/>
        </authorList>
    </citation>
    <scope>NUCLEOTIDE SEQUENCE</scope>
    <source>
        <strain evidence="1">Ctt5z12</strain>
    </source>
</reference>